<sequence length="248" mass="25659">MKVVVSIGGSVLVPEPGTDRVAEHAAVIEDLVEDGCRVGTVVGGGGVAREYIGAARDLGANEIELDQLGIDVTRLNARLLIAALGEDAITAPAEDYDEAGEALRRGDVSVMGGVAPAQTTDAVGAALAEYIDADLLVYATSVPGVYSDDPNEADDATKYDQLSANDLVDAIAGLEMNAGASAPVDLLAAKIIERSGMRTIVLDGTDPDRIARAVRHGDHEGTDVIPDGVGEEPTYWAAGDGNDYDSER</sequence>
<feature type="region of interest" description="Disordered" evidence="12">
    <location>
        <begin position="227"/>
        <end position="248"/>
    </location>
</feature>
<keyword evidence="8 11" id="KW-0067">ATP-binding</keyword>
<feature type="domain" description="Aspartate/glutamate/uridylate kinase" evidence="13">
    <location>
        <begin position="1"/>
        <end position="203"/>
    </location>
</feature>
<keyword evidence="7 11" id="KW-0418">Kinase</keyword>
<dbReference type="PANTHER" id="PTHR42833">
    <property type="entry name" value="URIDYLATE KINASE"/>
    <property type="match status" value="1"/>
</dbReference>
<dbReference type="InterPro" id="IPR011818">
    <property type="entry name" value="Uridylate_kinase_arch/spir"/>
</dbReference>
<feature type="binding site" evidence="11">
    <location>
        <position position="45"/>
    </location>
    <ligand>
        <name>ATP</name>
        <dbReference type="ChEBI" id="CHEBI:30616"/>
    </ligand>
</feature>
<name>M0LMR5_9EURY</name>
<keyword evidence="6 11" id="KW-0547">Nucleotide-binding</keyword>
<evidence type="ECO:0000256" key="7">
    <source>
        <dbReference type="ARBA" id="ARBA00022777"/>
    </source>
</evidence>
<feature type="binding site" evidence="11">
    <location>
        <begin position="114"/>
        <end position="120"/>
    </location>
    <ligand>
        <name>UMP</name>
        <dbReference type="ChEBI" id="CHEBI:57865"/>
    </ligand>
</feature>
<dbReference type="PANTHER" id="PTHR42833:SF4">
    <property type="entry name" value="URIDYLATE KINASE PUMPKIN, CHLOROPLASTIC"/>
    <property type="match status" value="1"/>
</dbReference>
<dbReference type="GO" id="GO:0006225">
    <property type="term" value="P:UDP biosynthetic process"/>
    <property type="evidence" value="ECO:0007669"/>
    <property type="project" value="TreeGrafter"/>
</dbReference>
<evidence type="ECO:0000259" key="13">
    <source>
        <dbReference type="Pfam" id="PF00696"/>
    </source>
</evidence>
<dbReference type="STRING" id="1227454.C446_13849"/>
<evidence type="ECO:0000256" key="3">
    <source>
        <dbReference type="ARBA" id="ARBA00007614"/>
    </source>
</evidence>
<dbReference type="PIRSF" id="PIRSF005650">
    <property type="entry name" value="Uridylate_kin"/>
    <property type="match status" value="1"/>
</dbReference>
<evidence type="ECO:0000256" key="4">
    <source>
        <dbReference type="ARBA" id="ARBA00022490"/>
    </source>
</evidence>
<proteinExistence type="inferred from homology"/>
<evidence type="ECO:0000313" key="15">
    <source>
        <dbReference type="Proteomes" id="UP000011607"/>
    </source>
</evidence>
<comment type="subunit">
    <text evidence="11">Homohexamer.</text>
</comment>
<dbReference type="NCBIfam" id="TIGR02076">
    <property type="entry name" value="pyrH_arch"/>
    <property type="match status" value="1"/>
</dbReference>
<comment type="caution">
    <text evidence="14">The sequence shown here is derived from an EMBL/GenBank/DDBJ whole genome shotgun (WGS) entry which is preliminary data.</text>
</comment>
<dbReference type="eggNOG" id="arCOG00858">
    <property type="taxonomic scope" value="Archaea"/>
</dbReference>
<comment type="caution">
    <text evidence="11">Lacks conserved residue(s) required for the propagation of feature annotation.</text>
</comment>
<feature type="binding site" evidence="11">
    <location>
        <position position="140"/>
    </location>
    <ligand>
        <name>ATP</name>
        <dbReference type="ChEBI" id="CHEBI:30616"/>
    </ligand>
</feature>
<feature type="binding site" evidence="11">
    <location>
        <begin position="9"/>
        <end position="10"/>
    </location>
    <ligand>
        <name>ATP</name>
        <dbReference type="ChEBI" id="CHEBI:30616"/>
    </ligand>
</feature>
<dbReference type="InterPro" id="IPR036393">
    <property type="entry name" value="AceGlu_kinase-like_sf"/>
</dbReference>
<evidence type="ECO:0000256" key="2">
    <source>
        <dbReference type="ARBA" id="ARBA00004791"/>
    </source>
</evidence>
<dbReference type="EC" id="2.7.4.22" evidence="11"/>
<evidence type="ECO:0000256" key="1">
    <source>
        <dbReference type="ARBA" id="ARBA00004496"/>
    </source>
</evidence>
<evidence type="ECO:0000256" key="10">
    <source>
        <dbReference type="ARBA" id="ARBA00047767"/>
    </source>
</evidence>
<dbReference type="SUPFAM" id="SSF53633">
    <property type="entry name" value="Carbamate kinase-like"/>
    <property type="match status" value="1"/>
</dbReference>
<dbReference type="Gene3D" id="3.40.1160.10">
    <property type="entry name" value="Acetylglutamate kinase-like"/>
    <property type="match status" value="1"/>
</dbReference>
<protein>
    <recommendedName>
        <fullName evidence="11">Uridylate kinase</fullName>
        <shortName evidence="11">UK</shortName>
        <ecNumber evidence="11">2.7.4.22</ecNumber>
    </recommendedName>
    <alternativeName>
        <fullName evidence="11">Uridine monophosphate kinase</fullName>
        <shortName evidence="11">UMP kinase</shortName>
        <shortName evidence="11">UMPK</shortName>
    </alternativeName>
</protein>
<dbReference type="InterPro" id="IPR011817">
    <property type="entry name" value="Uridylate_kinase"/>
</dbReference>
<dbReference type="AlphaFoldDB" id="M0LMR5"/>
<dbReference type="EMBL" id="AOMA01000142">
    <property type="protein sequence ID" value="EMA33320.1"/>
    <property type="molecule type" value="Genomic_DNA"/>
</dbReference>
<keyword evidence="4 11" id="KW-0963">Cytoplasm</keyword>
<evidence type="ECO:0000313" key="14">
    <source>
        <dbReference type="EMBL" id="EMA33320.1"/>
    </source>
</evidence>
<dbReference type="GO" id="GO:0033862">
    <property type="term" value="F:UMP kinase activity"/>
    <property type="evidence" value="ECO:0007669"/>
    <property type="project" value="UniProtKB-EC"/>
</dbReference>
<dbReference type="GO" id="GO:0005524">
    <property type="term" value="F:ATP binding"/>
    <property type="evidence" value="ECO:0007669"/>
    <property type="project" value="UniProtKB-KW"/>
</dbReference>
<reference evidence="14 15" key="1">
    <citation type="journal article" date="2014" name="PLoS Genet.">
        <title>Phylogenetically driven sequencing of extremely halophilic archaea reveals strategies for static and dynamic osmo-response.</title>
        <authorList>
            <person name="Becker E.A."/>
            <person name="Seitzer P.M."/>
            <person name="Tritt A."/>
            <person name="Larsen D."/>
            <person name="Krusor M."/>
            <person name="Yao A.I."/>
            <person name="Wu D."/>
            <person name="Madern D."/>
            <person name="Eisen J.A."/>
            <person name="Darling A.E."/>
            <person name="Facciotti M.T."/>
        </authorList>
    </citation>
    <scope>NUCLEOTIDE SEQUENCE [LARGE SCALE GENOMIC DNA]</scope>
    <source>
        <strain evidence="14 15">JCM 10879</strain>
    </source>
</reference>
<comment type="catalytic activity">
    <reaction evidence="10 11">
        <text>UMP + ATP = UDP + ADP</text>
        <dbReference type="Rhea" id="RHEA:24400"/>
        <dbReference type="ChEBI" id="CHEBI:30616"/>
        <dbReference type="ChEBI" id="CHEBI:57865"/>
        <dbReference type="ChEBI" id="CHEBI:58223"/>
        <dbReference type="ChEBI" id="CHEBI:456216"/>
        <dbReference type="EC" id="2.7.4.22"/>
    </reaction>
</comment>
<evidence type="ECO:0000256" key="5">
    <source>
        <dbReference type="ARBA" id="ARBA00022679"/>
    </source>
</evidence>
<feature type="binding site" evidence="11">
    <location>
        <position position="44"/>
    </location>
    <ligand>
        <name>UMP</name>
        <dbReference type="ChEBI" id="CHEBI:57865"/>
    </ligand>
</feature>
<accession>M0LMR5</accession>
<comment type="function">
    <text evidence="11">Catalyzes the reversible phosphorylation of UMP to UDP.</text>
</comment>
<gene>
    <name evidence="11 14" type="primary">pyrH</name>
    <name evidence="14" type="ORF">C446_13849</name>
</gene>
<keyword evidence="15" id="KW-1185">Reference proteome</keyword>
<evidence type="ECO:0000256" key="8">
    <source>
        <dbReference type="ARBA" id="ARBA00022840"/>
    </source>
</evidence>
<comment type="pathway">
    <text evidence="2 11">Pyrimidine metabolism; CTP biosynthesis via de novo pathway; UDP from UMP (UMPK route): step 1/1.</text>
</comment>
<feature type="binding site" evidence="11">
    <location>
        <position position="149"/>
    </location>
    <ligand>
        <name>ATP</name>
        <dbReference type="ChEBI" id="CHEBI:30616"/>
    </ligand>
</feature>
<dbReference type="UniPathway" id="UPA00159">
    <property type="reaction ID" value="UER00275"/>
</dbReference>
<dbReference type="GO" id="GO:0005737">
    <property type="term" value="C:cytoplasm"/>
    <property type="evidence" value="ECO:0007669"/>
    <property type="project" value="UniProtKB-SubCell"/>
</dbReference>
<feature type="binding site" evidence="11">
    <location>
        <position position="49"/>
    </location>
    <ligand>
        <name>ATP</name>
        <dbReference type="ChEBI" id="CHEBI:30616"/>
    </ligand>
</feature>
<keyword evidence="9 11" id="KW-0665">Pyrimidine biosynthesis</keyword>
<comment type="similarity">
    <text evidence="3 11">Belongs to the UMP kinase family.</text>
</comment>
<dbReference type="Proteomes" id="UP000011607">
    <property type="component" value="Unassembled WGS sequence"/>
</dbReference>
<evidence type="ECO:0000256" key="12">
    <source>
        <dbReference type="SAM" id="MobiDB-lite"/>
    </source>
</evidence>
<feature type="binding site" evidence="11">
    <location>
        <position position="66"/>
    </location>
    <ligand>
        <name>UMP</name>
        <dbReference type="ChEBI" id="CHEBI:57865"/>
    </ligand>
</feature>
<comment type="activity regulation">
    <text evidence="11">Inhibited by UTP.</text>
</comment>
<dbReference type="PATRIC" id="fig|1227454.3.peg.2831"/>
<keyword evidence="5 11" id="KW-0808">Transferase</keyword>
<evidence type="ECO:0000256" key="6">
    <source>
        <dbReference type="ARBA" id="ARBA00022741"/>
    </source>
</evidence>
<dbReference type="GO" id="GO:0044210">
    <property type="term" value="P:'de novo' CTP biosynthetic process"/>
    <property type="evidence" value="ECO:0007669"/>
    <property type="project" value="UniProtKB-UniRule"/>
</dbReference>
<comment type="subcellular location">
    <subcellularLocation>
        <location evidence="1 11">Cytoplasm</location>
    </subcellularLocation>
</comment>
<dbReference type="HAMAP" id="MF_01220_A">
    <property type="entry name" value="PyrH_A"/>
    <property type="match status" value="1"/>
</dbReference>
<feature type="binding site" evidence="11">
    <location>
        <position position="146"/>
    </location>
    <ligand>
        <name>ATP</name>
        <dbReference type="ChEBI" id="CHEBI:30616"/>
    </ligand>
</feature>
<organism evidence="14 15">
    <name type="scientific">Halobiforma nitratireducens JCM 10879</name>
    <dbReference type="NCBI Taxonomy" id="1227454"/>
    <lineage>
        <taxon>Archaea</taxon>
        <taxon>Methanobacteriati</taxon>
        <taxon>Methanobacteriota</taxon>
        <taxon>Stenosarchaea group</taxon>
        <taxon>Halobacteria</taxon>
        <taxon>Halobacteriales</taxon>
        <taxon>Natrialbaceae</taxon>
        <taxon>Halobiforma</taxon>
    </lineage>
</organism>
<dbReference type="OrthoDB" id="372251at2157"/>
<evidence type="ECO:0000256" key="9">
    <source>
        <dbReference type="ARBA" id="ARBA00022975"/>
    </source>
</evidence>
<dbReference type="Pfam" id="PF00696">
    <property type="entry name" value="AA_kinase"/>
    <property type="match status" value="1"/>
</dbReference>
<dbReference type="RefSeq" id="WP_006673670.1">
    <property type="nucleotide sequence ID" value="NZ_AOMA01000142.1"/>
</dbReference>
<dbReference type="InterPro" id="IPR001048">
    <property type="entry name" value="Asp/Glu/Uridylate_kinase"/>
</dbReference>
<evidence type="ECO:0000256" key="11">
    <source>
        <dbReference type="HAMAP-Rule" id="MF_01220"/>
    </source>
</evidence>